<dbReference type="InterPro" id="IPR033379">
    <property type="entry name" value="Acid_Pase_AS"/>
</dbReference>
<dbReference type="GO" id="GO:0016791">
    <property type="term" value="F:phosphatase activity"/>
    <property type="evidence" value="ECO:0007669"/>
    <property type="project" value="UniProtKB-ARBA"/>
</dbReference>
<evidence type="ECO:0000256" key="1">
    <source>
        <dbReference type="ARBA" id="ARBA00001974"/>
    </source>
</evidence>
<accession>A0AAV6U4L7</accession>
<dbReference type="PANTHER" id="PTHR11552:SF147">
    <property type="entry name" value="CHOLINE DEHYDROGENASE, MITOCHONDRIAL"/>
    <property type="match status" value="1"/>
</dbReference>
<evidence type="ECO:0000256" key="5">
    <source>
        <dbReference type="RuleBase" id="RU003968"/>
    </source>
</evidence>
<feature type="domain" description="Glucose-methanol-choline oxidoreductase N-terminal" evidence="7">
    <location>
        <begin position="712"/>
        <end position="726"/>
    </location>
</feature>
<dbReference type="Gene3D" id="3.40.50.1240">
    <property type="entry name" value="Phosphoglycerate mutase-like"/>
    <property type="match status" value="1"/>
</dbReference>
<evidence type="ECO:0000313" key="9">
    <source>
        <dbReference type="Proteomes" id="UP000827092"/>
    </source>
</evidence>
<dbReference type="EMBL" id="JAFNEN010000659">
    <property type="protein sequence ID" value="KAG8178922.1"/>
    <property type="molecule type" value="Genomic_DNA"/>
</dbReference>
<comment type="caution">
    <text evidence="8">The sequence shown here is derived from an EMBL/GenBank/DDBJ whole genome shotgun (WGS) entry which is preliminary data.</text>
</comment>
<dbReference type="Pfam" id="PF00732">
    <property type="entry name" value="GMC_oxred_N"/>
    <property type="match status" value="1"/>
</dbReference>
<feature type="domain" description="Glucose-methanol-choline oxidoreductase N-terminal" evidence="6">
    <location>
        <begin position="538"/>
        <end position="561"/>
    </location>
</feature>
<gene>
    <name evidence="8" type="ORF">JTE90_014128</name>
</gene>
<evidence type="ECO:0000313" key="8">
    <source>
        <dbReference type="EMBL" id="KAG8178922.1"/>
    </source>
</evidence>
<dbReference type="InterPro" id="IPR007867">
    <property type="entry name" value="GMC_OxRtase_C"/>
</dbReference>
<dbReference type="SUPFAM" id="SSF51905">
    <property type="entry name" value="FAD/NAD(P)-binding domain"/>
    <property type="match status" value="1"/>
</dbReference>
<proteinExistence type="inferred from homology"/>
<dbReference type="Pfam" id="PF00328">
    <property type="entry name" value="His_Phos_2"/>
    <property type="match status" value="1"/>
</dbReference>
<dbReference type="PROSITE" id="PS00624">
    <property type="entry name" value="GMC_OXRED_2"/>
    <property type="match status" value="1"/>
</dbReference>
<dbReference type="SUPFAM" id="SSF53254">
    <property type="entry name" value="Phosphoglycerate mutase-like"/>
    <property type="match status" value="1"/>
</dbReference>
<evidence type="ECO:0000259" key="6">
    <source>
        <dbReference type="PROSITE" id="PS00623"/>
    </source>
</evidence>
<dbReference type="SUPFAM" id="SSF54373">
    <property type="entry name" value="FAD-linked reductases, C-terminal domain"/>
    <property type="match status" value="1"/>
</dbReference>
<dbReference type="InterPro" id="IPR000560">
    <property type="entry name" value="His_Pase_clade-2"/>
</dbReference>
<dbReference type="PROSITE" id="PS00623">
    <property type="entry name" value="GMC_OXRED_1"/>
    <property type="match status" value="1"/>
</dbReference>
<organism evidence="8 9">
    <name type="scientific">Oedothorax gibbosus</name>
    <dbReference type="NCBI Taxonomy" id="931172"/>
    <lineage>
        <taxon>Eukaryota</taxon>
        <taxon>Metazoa</taxon>
        <taxon>Ecdysozoa</taxon>
        <taxon>Arthropoda</taxon>
        <taxon>Chelicerata</taxon>
        <taxon>Arachnida</taxon>
        <taxon>Araneae</taxon>
        <taxon>Araneomorphae</taxon>
        <taxon>Entelegynae</taxon>
        <taxon>Araneoidea</taxon>
        <taxon>Linyphiidae</taxon>
        <taxon>Erigoninae</taxon>
        <taxon>Oedothorax</taxon>
    </lineage>
</organism>
<dbReference type="Gene3D" id="3.30.560.10">
    <property type="entry name" value="Glucose Oxidase, domain 3"/>
    <property type="match status" value="2"/>
</dbReference>
<keyword evidence="3 5" id="KW-0285">Flavoprotein</keyword>
<dbReference type="Proteomes" id="UP000827092">
    <property type="component" value="Unassembled WGS sequence"/>
</dbReference>
<dbReference type="AlphaFoldDB" id="A0AAV6U4L7"/>
<dbReference type="InterPro" id="IPR029033">
    <property type="entry name" value="His_PPase_superfam"/>
</dbReference>
<dbReference type="GO" id="GO:0016614">
    <property type="term" value="F:oxidoreductase activity, acting on CH-OH group of donors"/>
    <property type="evidence" value="ECO:0007669"/>
    <property type="project" value="InterPro"/>
</dbReference>
<protein>
    <recommendedName>
        <fullName evidence="6 7">Glucose-methanol-choline oxidoreductase N-terminal domain-containing protein</fullName>
    </recommendedName>
</protein>
<dbReference type="Gene3D" id="3.50.50.60">
    <property type="entry name" value="FAD/NAD(P)-binding domain"/>
    <property type="match status" value="2"/>
</dbReference>
<evidence type="ECO:0000256" key="4">
    <source>
        <dbReference type="ARBA" id="ARBA00022827"/>
    </source>
</evidence>
<keyword evidence="9" id="KW-1185">Reference proteome</keyword>
<keyword evidence="4 5" id="KW-0274">FAD</keyword>
<dbReference type="PROSITE" id="PS00616">
    <property type="entry name" value="HIS_ACID_PHOSPHAT_1"/>
    <property type="match status" value="1"/>
</dbReference>
<dbReference type="PANTHER" id="PTHR11552">
    <property type="entry name" value="GLUCOSE-METHANOL-CHOLINE GMC OXIDOREDUCTASE"/>
    <property type="match status" value="1"/>
</dbReference>
<sequence length="981" mass="110310">MWLNPLVGIIIIVSQIHRGNTKLLFLQTLTRHGDRAPLKHYEWDLTPSDFWPEGYTNLTELGKRQNYVLGKFLRFFYQDFLTSNPNEVICNSTAEPRCIMSGKFLISSYYNSEPKWGLENNIDLDSIPVYFETLEKDKYLSLQNNCPRFFKEYRNTFSSPDFLQKAAKYQDALTALLPKLGPIYLPYELELVQDTLFILKKHERPLPSWAKGFSDELDGYAELITYSPWKIPQIMRLRAGPILGKIVDDMKRKISDEIFTLKLQLNVVQSHLLFPVMDTLGVFNNVLPPYCATLIFELHDMPNGTNAVRLLYFNSSVPENGIQVPHVLTIKGCSEFCSIDFFDDYVKQFVPQDWDAECSIEKNSSSHSCGINGRGKFVKITSTILITELFLQAVYKITFELSHIFAEQSNFPTLVTMDVAFNSAYPTPIGNSPLIPLLLMSLAQQKNAPTTKETFQEEYDFIVVGAGSAGSVVASRLSELPCVKVLLLEAGKSPPVITDVPAVWGSFMKTDIDWNFKTVPQKNTASSHINNRVRWPRGRALGGSSILNAMLYTRGNMRNYNDWATQGAEGWSEEDVKKYFLKLEDNRDQEYLANGYHAQGGPISVEKPKYSGETKHPIQEAAEQMGYQVVDVNGPTQTGFYDYQLTIRNGQRCSTAKAYLVPAENRTNLDVLTNAFVTKILFEHNRAIGVQFEYKNKLNTVKSSKEVIVSGGAINTPQLLMLSGIGPKKVLNKLSIPLLKDLPVGENLQDHYAVALAFSINFSIAKPSQKLSDPVNIEEYINFRTGPLSSVTSWLAFLEGNTNEALDTEFPEFELYLGDVDVSSFKAYNLKSDVYNEVNPYDSPIIDPNYFGDPEDRKDIVEGLKVCHSIGTSAPLKKIGSKRFEIPHPECKEHPIDSDKYYDCLTRSFILTSYHPVGTAKMGSPDDPTTVVDPLLRVKGIEGLRIIDASVMPIIPSGNTNIPTIMIAEKASDIIKSTINC</sequence>
<evidence type="ECO:0000259" key="7">
    <source>
        <dbReference type="PROSITE" id="PS00624"/>
    </source>
</evidence>
<comment type="similarity">
    <text evidence="2 5">Belongs to the GMC oxidoreductase family.</text>
</comment>
<dbReference type="InterPro" id="IPR012132">
    <property type="entry name" value="GMC_OxRdtase"/>
</dbReference>
<evidence type="ECO:0000256" key="3">
    <source>
        <dbReference type="ARBA" id="ARBA00022630"/>
    </source>
</evidence>
<dbReference type="InterPro" id="IPR036188">
    <property type="entry name" value="FAD/NAD-bd_sf"/>
</dbReference>
<dbReference type="GO" id="GO:0050660">
    <property type="term" value="F:flavin adenine dinucleotide binding"/>
    <property type="evidence" value="ECO:0007669"/>
    <property type="project" value="InterPro"/>
</dbReference>
<reference evidence="8 9" key="1">
    <citation type="journal article" date="2022" name="Nat. Ecol. Evol.">
        <title>A masculinizing supergene underlies an exaggerated male reproductive morph in a spider.</title>
        <authorList>
            <person name="Hendrickx F."/>
            <person name="De Corte Z."/>
            <person name="Sonet G."/>
            <person name="Van Belleghem S.M."/>
            <person name="Kostlbacher S."/>
            <person name="Vangestel C."/>
        </authorList>
    </citation>
    <scope>NUCLEOTIDE SEQUENCE [LARGE SCALE GENOMIC DNA]</scope>
    <source>
        <strain evidence="8">W744_W776</strain>
    </source>
</reference>
<name>A0AAV6U4L7_9ARAC</name>
<dbReference type="CDD" id="cd07061">
    <property type="entry name" value="HP_HAP_like"/>
    <property type="match status" value="1"/>
</dbReference>
<evidence type="ECO:0000256" key="2">
    <source>
        <dbReference type="ARBA" id="ARBA00010790"/>
    </source>
</evidence>
<dbReference type="Pfam" id="PF05199">
    <property type="entry name" value="GMC_oxred_C"/>
    <property type="match status" value="1"/>
</dbReference>
<dbReference type="InterPro" id="IPR000172">
    <property type="entry name" value="GMC_OxRdtase_N"/>
</dbReference>
<comment type="cofactor">
    <cofactor evidence="1">
        <name>FAD</name>
        <dbReference type="ChEBI" id="CHEBI:57692"/>
    </cofactor>
</comment>